<accession>A0AAV4F612</accession>
<name>A0AAV4F612_9GAST</name>
<evidence type="ECO:0000313" key="2">
    <source>
        <dbReference type="EMBL" id="GFR67866.1"/>
    </source>
</evidence>
<proteinExistence type="predicted"/>
<reference evidence="2 3" key="1">
    <citation type="journal article" date="2021" name="Elife">
        <title>Chloroplast acquisition without the gene transfer in kleptoplastic sea slugs, Plakobranchus ocellatus.</title>
        <authorList>
            <person name="Maeda T."/>
            <person name="Takahashi S."/>
            <person name="Yoshida T."/>
            <person name="Shimamura S."/>
            <person name="Takaki Y."/>
            <person name="Nagai Y."/>
            <person name="Toyoda A."/>
            <person name="Suzuki Y."/>
            <person name="Arimoto A."/>
            <person name="Ishii H."/>
            <person name="Satoh N."/>
            <person name="Nishiyama T."/>
            <person name="Hasebe M."/>
            <person name="Maruyama T."/>
            <person name="Minagawa J."/>
            <person name="Obokata J."/>
            <person name="Shigenobu S."/>
        </authorList>
    </citation>
    <scope>NUCLEOTIDE SEQUENCE [LARGE SCALE GENOMIC DNA]</scope>
</reference>
<dbReference type="EMBL" id="BMAT01004080">
    <property type="protein sequence ID" value="GFR67866.1"/>
    <property type="molecule type" value="Genomic_DNA"/>
</dbReference>
<evidence type="ECO:0000313" key="3">
    <source>
        <dbReference type="Proteomes" id="UP000762676"/>
    </source>
</evidence>
<evidence type="ECO:0000256" key="1">
    <source>
        <dbReference type="SAM" id="MobiDB-lite"/>
    </source>
</evidence>
<dbReference type="Proteomes" id="UP000762676">
    <property type="component" value="Unassembled WGS sequence"/>
</dbReference>
<feature type="region of interest" description="Disordered" evidence="1">
    <location>
        <begin position="195"/>
        <end position="220"/>
    </location>
</feature>
<evidence type="ECO:0008006" key="4">
    <source>
        <dbReference type="Google" id="ProtNLM"/>
    </source>
</evidence>
<gene>
    <name evidence="2" type="ORF">ElyMa_002009600</name>
</gene>
<comment type="caution">
    <text evidence="2">The sequence shown here is derived from an EMBL/GenBank/DDBJ whole genome shotgun (WGS) entry which is preliminary data.</text>
</comment>
<organism evidence="2 3">
    <name type="scientific">Elysia marginata</name>
    <dbReference type="NCBI Taxonomy" id="1093978"/>
    <lineage>
        <taxon>Eukaryota</taxon>
        <taxon>Metazoa</taxon>
        <taxon>Spiralia</taxon>
        <taxon>Lophotrochozoa</taxon>
        <taxon>Mollusca</taxon>
        <taxon>Gastropoda</taxon>
        <taxon>Heterobranchia</taxon>
        <taxon>Euthyneura</taxon>
        <taxon>Panpulmonata</taxon>
        <taxon>Sacoglossa</taxon>
        <taxon>Placobranchoidea</taxon>
        <taxon>Plakobranchidae</taxon>
        <taxon>Elysia</taxon>
    </lineage>
</organism>
<dbReference type="AlphaFoldDB" id="A0AAV4F612"/>
<protein>
    <recommendedName>
        <fullName evidence="4">Cilia- and flagella-associated protein 126</fullName>
    </recommendedName>
</protein>
<sequence>MAHLLPPAGVKSTKHEAFMFNTVYAANFFKRSTSDNIPPNIHDYRWTDYKALDRRCREKSAAIQAEQNRKSYSTIVPRSKFNPAGPCPATVKDQWRVAPCACPQHRGVGYKGGRDCACMADRPPRAGWSQDGGGYLGNIPQTENYSPSTPVVYGYGSGGYQSRLEPDQVTSSHPRAYCPPIGIDPRCLVRPRNKALPHSERPSGAPYFAQESKPSCPEPQGAPVLRRTGFTFDDWLQTVDQREPPASLQGACIPSMAHWCGTQSVNCNPTAFLLVPFQTGYCY</sequence>
<keyword evidence="3" id="KW-1185">Reference proteome</keyword>